<comment type="caution">
    <text evidence="1">The sequence shown here is derived from an EMBL/GenBank/DDBJ whole genome shotgun (WGS) entry which is preliminary data.</text>
</comment>
<reference evidence="1 2" key="1">
    <citation type="submission" date="2016-02" db="EMBL/GenBank/DDBJ databases">
        <title>Genome analysis of coral dinoflagellate symbionts highlights evolutionary adaptations to a symbiotic lifestyle.</title>
        <authorList>
            <person name="Aranda M."/>
            <person name="Li Y."/>
            <person name="Liew Y.J."/>
            <person name="Baumgarten S."/>
            <person name="Simakov O."/>
            <person name="Wilson M."/>
            <person name="Piel J."/>
            <person name="Ashoor H."/>
            <person name="Bougouffa S."/>
            <person name="Bajic V.B."/>
            <person name="Ryu T."/>
            <person name="Ravasi T."/>
            <person name="Bayer T."/>
            <person name="Micklem G."/>
            <person name="Kim H."/>
            <person name="Bhak J."/>
            <person name="Lajeunesse T.C."/>
            <person name="Voolstra C.R."/>
        </authorList>
    </citation>
    <scope>NUCLEOTIDE SEQUENCE [LARGE SCALE GENOMIC DNA]</scope>
    <source>
        <strain evidence="1 2">CCMP2467</strain>
    </source>
</reference>
<keyword evidence="2" id="KW-1185">Reference proteome</keyword>
<accession>A0A1Q9D3H9</accession>
<protein>
    <submittedName>
        <fullName evidence="1">Uncharacterized protein</fullName>
    </submittedName>
</protein>
<dbReference type="Proteomes" id="UP000186817">
    <property type="component" value="Unassembled WGS sequence"/>
</dbReference>
<proteinExistence type="predicted"/>
<name>A0A1Q9D3H9_SYMMI</name>
<dbReference type="EMBL" id="LSRX01000747">
    <property type="protein sequence ID" value="OLP89731.1"/>
    <property type="molecule type" value="Genomic_DNA"/>
</dbReference>
<dbReference type="AlphaFoldDB" id="A0A1Q9D3H9"/>
<evidence type="ECO:0000313" key="1">
    <source>
        <dbReference type="EMBL" id="OLP89731.1"/>
    </source>
</evidence>
<evidence type="ECO:0000313" key="2">
    <source>
        <dbReference type="Proteomes" id="UP000186817"/>
    </source>
</evidence>
<organism evidence="1 2">
    <name type="scientific">Symbiodinium microadriaticum</name>
    <name type="common">Dinoflagellate</name>
    <name type="synonym">Zooxanthella microadriatica</name>
    <dbReference type="NCBI Taxonomy" id="2951"/>
    <lineage>
        <taxon>Eukaryota</taxon>
        <taxon>Sar</taxon>
        <taxon>Alveolata</taxon>
        <taxon>Dinophyceae</taxon>
        <taxon>Suessiales</taxon>
        <taxon>Symbiodiniaceae</taxon>
        <taxon>Symbiodinium</taxon>
    </lineage>
</organism>
<sequence>MWTDFRSSEPQGPSRSLIQAPNFVYAMVARLAMRAGFFLLAHVAWAAQDLSFVLDSDTVSSTTVSPILEVYPQ</sequence>
<gene>
    <name evidence="1" type="ORF">AK812_SmicGene28776</name>
</gene>